<accession>A0ABY6U6V0</accession>
<sequence>MGTMDEVDPMKRREADARELKGAILARLDQFRALKATATHHATAQPGNIENTIQLETTRATLLMDIRRLSALVLELEKN</sequence>
<dbReference type="Proteomes" id="UP000766486">
    <property type="component" value="Unassembled WGS sequence"/>
</dbReference>
<organism evidence="1 2">
    <name type="scientific">Bionectria ochroleuca</name>
    <name type="common">Gliocladium roseum</name>
    <dbReference type="NCBI Taxonomy" id="29856"/>
    <lineage>
        <taxon>Eukaryota</taxon>
        <taxon>Fungi</taxon>
        <taxon>Dikarya</taxon>
        <taxon>Ascomycota</taxon>
        <taxon>Pezizomycotina</taxon>
        <taxon>Sordariomycetes</taxon>
        <taxon>Hypocreomycetidae</taxon>
        <taxon>Hypocreales</taxon>
        <taxon>Bionectriaceae</taxon>
        <taxon>Clonostachys</taxon>
    </lineage>
</organism>
<keyword evidence="2" id="KW-1185">Reference proteome</keyword>
<evidence type="ECO:0000313" key="1">
    <source>
        <dbReference type="EMBL" id="VUC25824.1"/>
    </source>
</evidence>
<protein>
    <recommendedName>
        <fullName evidence="3">Nas2 N-terminal domain-containing protein</fullName>
    </recommendedName>
</protein>
<dbReference type="EMBL" id="CABFNS010000741">
    <property type="protein sequence ID" value="VUC25824.1"/>
    <property type="molecule type" value="Genomic_DNA"/>
</dbReference>
<reference evidence="1 2" key="1">
    <citation type="submission" date="2019-06" db="EMBL/GenBank/DDBJ databases">
        <authorList>
            <person name="Broberg M."/>
        </authorList>
    </citation>
    <scope>NUCLEOTIDE SEQUENCE [LARGE SCALE GENOMIC DNA]</scope>
</reference>
<name>A0ABY6U6V0_BIOOC</name>
<proteinExistence type="predicted"/>
<evidence type="ECO:0000313" key="2">
    <source>
        <dbReference type="Proteomes" id="UP000766486"/>
    </source>
</evidence>
<evidence type="ECO:0008006" key="3">
    <source>
        <dbReference type="Google" id="ProtNLM"/>
    </source>
</evidence>
<comment type="caution">
    <text evidence="1">The sequence shown here is derived from an EMBL/GenBank/DDBJ whole genome shotgun (WGS) entry which is preliminary data.</text>
</comment>
<gene>
    <name evidence="1" type="ORF">CLO192961_LOCUS176430</name>
</gene>